<comment type="similarity">
    <text evidence="3">Belongs to the acetyltransferase family. RimJ subfamily.</text>
</comment>
<name>A0A0A7LB55_9ARCH</name>
<evidence type="ECO:0000313" key="6">
    <source>
        <dbReference type="Proteomes" id="UP000030787"/>
    </source>
</evidence>
<dbReference type="OrthoDB" id="120213at2157"/>
<dbReference type="Pfam" id="PF13302">
    <property type="entry name" value="Acetyltransf_3"/>
    <property type="match status" value="1"/>
</dbReference>
<evidence type="ECO:0000256" key="3">
    <source>
        <dbReference type="ARBA" id="ARBA00038502"/>
    </source>
</evidence>
<dbReference type="SUPFAM" id="SSF55729">
    <property type="entry name" value="Acyl-CoA N-acyltransferases (Nat)"/>
    <property type="match status" value="1"/>
</dbReference>
<proteinExistence type="inferred from homology"/>
<reference evidence="5 6" key="1">
    <citation type="journal article" date="2014" name="Appl. Environ. Microbiol.">
        <title>Comparative Genome Analysis of 'Candidatus Methanoplasma termitum' Indicates a New Mode of Energy Metabolism in the Seventh Order of Methanogens.</title>
        <authorList>
            <person name="Lang K."/>
            <person name="Schuldes J."/>
            <person name="Klingl A."/>
            <person name="Poehlein A."/>
            <person name="Daniel R."/>
            <person name="Brune A."/>
        </authorList>
    </citation>
    <scope>NUCLEOTIDE SEQUENCE [LARGE SCALE GENOMIC DNA]</scope>
    <source>
        <strain evidence="6">Mpt1</strain>
    </source>
</reference>
<dbReference type="Gene3D" id="3.40.630.30">
    <property type="match status" value="1"/>
</dbReference>
<dbReference type="PANTHER" id="PTHR43792:SF8">
    <property type="entry name" value="[RIBOSOMAL PROTEIN US5]-ALANINE N-ACETYLTRANSFERASE"/>
    <property type="match status" value="1"/>
</dbReference>
<dbReference type="STRING" id="1577791.Mpt1_c03370"/>
<dbReference type="HOGENOM" id="CLU_013985_3_6_2"/>
<accession>A0A0A7LB55</accession>
<dbReference type="RefSeq" id="WP_052399227.1">
    <property type="nucleotide sequence ID" value="NZ_CP010070.1"/>
</dbReference>
<dbReference type="AlphaFoldDB" id="A0A0A7LB55"/>
<dbReference type="GeneID" id="24818008"/>
<evidence type="ECO:0000313" key="5">
    <source>
        <dbReference type="EMBL" id="AIZ56233.1"/>
    </source>
</evidence>
<dbReference type="InterPro" id="IPR016181">
    <property type="entry name" value="Acyl_CoA_acyltransferase"/>
</dbReference>
<evidence type="ECO:0000256" key="2">
    <source>
        <dbReference type="ARBA" id="ARBA00023315"/>
    </source>
</evidence>
<dbReference type="Proteomes" id="UP000030787">
    <property type="component" value="Chromosome"/>
</dbReference>
<dbReference type="PROSITE" id="PS51186">
    <property type="entry name" value="GNAT"/>
    <property type="match status" value="1"/>
</dbReference>
<protein>
    <submittedName>
        <fullName evidence="5">Acetyltransferase (GNAT) family protein</fullName>
    </submittedName>
</protein>
<gene>
    <name evidence="5" type="ORF">Mpt1_c03370</name>
</gene>
<keyword evidence="1 5" id="KW-0808">Transferase</keyword>
<keyword evidence="6" id="KW-1185">Reference proteome</keyword>
<evidence type="ECO:0000256" key="1">
    <source>
        <dbReference type="ARBA" id="ARBA00022679"/>
    </source>
</evidence>
<dbReference type="KEGG" id="mear:Mpt1_c03370"/>
<feature type="domain" description="N-acetyltransferase" evidence="4">
    <location>
        <begin position="17"/>
        <end position="174"/>
    </location>
</feature>
<keyword evidence="2" id="KW-0012">Acyltransferase</keyword>
<dbReference type="GO" id="GO:0016747">
    <property type="term" value="F:acyltransferase activity, transferring groups other than amino-acyl groups"/>
    <property type="evidence" value="ECO:0007669"/>
    <property type="project" value="InterPro"/>
</dbReference>
<organism evidence="5 6">
    <name type="scientific">Candidatus Methanoplasma termitum</name>
    <dbReference type="NCBI Taxonomy" id="1577791"/>
    <lineage>
        <taxon>Archaea</taxon>
        <taxon>Methanobacteriati</taxon>
        <taxon>Thermoplasmatota</taxon>
        <taxon>Thermoplasmata</taxon>
        <taxon>Methanomassiliicoccales</taxon>
        <taxon>Methanomassiliicoccaceae</taxon>
        <taxon>Candidatus Methanoplasma</taxon>
    </lineage>
</organism>
<dbReference type="InterPro" id="IPR000182">
    <property type="entry name" value="GNAT_dom"/>
</dbReference>
<dbReference type="EMBL" id="CP010070">
    <property type="protein sequence ID" value="AIZ56233.1"/>
    <property type="molecule type" value="Genomic_DNA"/>
</dbReference>
<dbReference type="PANTHER" id="PTHR43792">
    <property type="entry name" value="GNAT FAMILY, PUTATIVE (AFU_ORTHOLOGUE AFUA_3G00765)-RELATED-RELATED"/>
    <property type="match status" value="1"/>
</dbReference>
<evidence type="ECO:0000259" key="4">
    <source>
        <dbReference type="PROSITE" id="PS51186"/>
    </source>
</evidence>
<sequence length="182" mass="21726">MWRTFPIQTSNLYLRPFKITDAAKAYENWMSDDDVTEFLTWDTHRSPEESENIIGKWVREYEYGTMEWCIVHKRKEEPIGSIAAVQDFPEMRYCEIGYCIGKEHWGKGYMTETVKAVTEYIFRNTDYIWIQARCDSENYGSRKCLEKCGYKLAAVFELPNERMGGEIRTYHMMSIERKDIRM</sequence>
<dbReference type="InterPro" id="IPR051531">
    <property type="entry name" value="N-acetyltransferase"/>
</dbReference>